<keyword evidence="2" id="KW-0645">Protease</keyword>
<dbReference type="PANTHER" id="PTHR47359">
    <property type="entry name" value="PEPTIDOGLYCAN DL-ENDOPEPTIDASE CWLO"/>
    <property type="match status" value="1"/>
</dbReference>
<evidence type="ECO:0000259" key="6">
    <source>
        <dbReference type="PROSITE" id="PS51935"/>
    </source>
</evidence>
<dbReference type="RefSeq" id="WP_146320670.1">
    <property type="nucleotide sequence ID" value="NZ_VCQV01000048.1"/>
</dbReference>
<evidence type="ECO:0000256" key="4">
    <source>
        <dbReference type="ARBA" id="ARBA00022807"/>
    </source>
</evidence>
<feature type="domain" description="NlpC/P60" evidence="6">
    <location>
        <begin position="395"/>
        <end position="540"/>
    </location>
</feature>
<dbReference type="Gene3D" id="3.90.1720.10">
    <property type="entry name" value="endopeptidase domain like (from Nostoc punctiforme)"/>
    <property type="match status" value="1"/>
</dbReference>
<feature type="chain" id="PRO_5039618714" description="NlpC/P60 domain-containing protein" evidence="5">
    <location>
        <begin position="21"/>
        <end position="546"/>
    </location>
</feature>
<dbReference type="InterPro" id="IPR000064">
    <property type="entry name" value="NLP_P60_dom"/>
</dbReference>
<evidence type="ECO:0000256" key="1">
    <source>
        <dbReference type="ARBA" id="ARBA00007074"/>
    </source>
</evidence>
<comment type="similarity">
    <text evidence="1">Belongs to the peptidase C40 family.</text>
</comment>
<dbReference type="InterPro" id="IPR051794">
    <property type="entry name" value="PG_Endopeptidase_C40"/>
</dbReference>
<keyword evidence="3" id="KW-0378">Hydrolase</keyword>
<name>A0A563DSI4_9MICO</name>
<dbReference type="CDD" id="cd13399">
    <property type="entry name" value="Slt35-like"/>
    <property type="match status" value="1"/>
</dbReference>
<dbReference type="InterPro" id="IPR016047">
    <property type="entry name" value="M23ase_b-sheet_dom"/>
</dbReference>
<accession>A0A563DSI4</accession>
<dbReference type="Pfam" id="PF13406">
    <property type="entry name" value="SLT_2"/>
    <property type="match status" value="1"/>
</dbReference>
<dbReference type="SUPFAM" id="SSF51261">
    <property type="entry name" value="Duplicated hybrid motif"/>
    <property type="match status" value="1"/>
</dbReference>
<dbReference type="Gene3D" id="1.10.530.10">
    <property type="match status" value="1"/>
</dbReference>
<evidence type="ECO:0000256" key="5">
    <source>
        <dbReference type="SAM" id="SignalP"/>
    </source>
</evidence>
<sequence length="546" mass="56325">MKKIILVVTVLLFLIPFAGAMAVAAVFTQAPPPVSCDVVGDPVGGCCTTGTPPGGPARLPLVGAFVVTSNFGMRVNPGPIYGGHRMLHAGIDLAETPTPTTVVAAMAGTVTKVFTDSIGTHIVRVDVGGGVVMEYLHLAAFATGLRAGATVWAGRPLGREGQSGNATGPHLHFQIDVAGHPTDPRPWMAARGVTIPPLGGSGTAPPAQPAPPVTTPPTRPFRLNPVLPGQLVAPTPVGGDFPLPPPGTPRQNSLHSPALSIPTRIKADYIAAGHEYGIPWTLLAGIGMEETGQGRNTGTSSAGAVGLMQFLPTTFARYGVDGDGDGHINIRDDADSVFTAAHYLVASGAKDGTSGVVQAILAYNHATWYVNDVLYYAQAYGGGTITDCPTPIPVGPYGRAAVAAARSWLGLPYIYGGGNQFGPTRGGFDCSGLVMAVVYRATGDRLLLPHSSAADHSTGRLRTVATGSGTGPLDVSKLAPGDVIVFNVPTDPTPWGHVGIYVGGGQIIHAPRPGTVVRIEPLAAMGYPWEARRQLATYTKSVAARR</sequence>
<dbReference type="InterPro" id="IPR023346">
    <property type="entry name" value="Lysozyme-like_dom_sf"/>
</dbReference>
<dbReference type="InterPro" id="IPR031304">
    <property type="entry name" value="SLT_2"/>
</dbReference>
<evidence type="ECO:0000256" key="3">
    <source>
        <dbReference type="ARBA" id="ARBA00022801"/>
    </source>
</evidence>
<dbReference type="GO" id="GO:0006508">
    <property type="term" value="P:proteolysis"/>
    <property type="evidence" value="ECO:0007669"/>
    <property type="project" value="UniProtKB-KW"/>
</dbReference>
<gene>
    <name evidence="7" type="ORF">FGL98_22330</name>
</gene>
<dbReference type="AlphaFoldDB" id="A0A563DSI4"/>
<evidence type="ECO:0000313" key="8">
    <source>
        <dbReference type="Proteomes" id="UP000320244"/>
    </source>
</evidence>
<proteinExistence type="inferred from homology"/>
<dbReference type="InterPro" id="IPR011055">
    <property type="entry name" value="Dup_hybrid_motif"/>
</dbReference>
<dbReference type="SUPFAM" id="SSF53955">
    <property type="entry name" value="Lysozyme-like"/>
    <property type="match status" value="1"/>
</dbReference>
<dbReference type="Proteomes" id="UP000320244">
    <property type="component" value="Unassembled WGS sequence"/>
</dbReference>
<keyword evidence="4" id="KW-0788">Thiol protease</keyword>
<keyword evidence="5" id="KW-0732">Signal</keyword>
<dbReference type="CDD" id="cd12797">
    <property type="entry name" value="M23_peptidase"/>
    <property type="match status" value="1"/>
</dbReference>
<dbReference type="Gene3D" id="2.70.70.10">
    <property type="entry name" value="Glucose Permease (Domain IIA)"/>
    <property type="match status" value="1"/>
</dbReference>
<keyword evidence="8" id="KW-1185">Reference proteome</keyword>
<dbReference type="PROSITE" id="PS51935">
    <property type="entry name" value="NLPC_P60"/>
    <property type="match status" value="1"/>
</dbReference>
<dbReference type="GO" id="GO:0008234">
    <property type="term" value="F:cysteine-type peptidase activity"/>
    <property type="evidence" value="ECO:0007669"/>
    <property type="project" value="UniProtKB-KW"/>
</dbReference>
<dbReference type="PANTHER" id="PTHR47359:SF3">
    <property type="entry name" value="NLP_P60 DOMAIN-CONTAINING PROTEIN-RELATED"/>
    <property type="match status" value="1"/>
</dbReference>
<evidence type="ECO:0000313" key="7">
    <source>
        <dbReference type="EMBL" id="TWP33136.1"/>
    </source>
</evidence>
<feature type="signal peptide" evidence="5">
    <location>
        <begin position="1"/>
        <end position="20"/>
    </location>
</feature>
<dbReference type="OrthoDB" id="9815778at2"/>
<reference evidence="7 8" key="2">
    <citation type="submission" date="2019-08" db="EMBL/GenBank/DDBJ databases">
        <title>Jejuicoccus antrihumi gen. nov., sp. nov., a new member of the family Dermacoccaceae isolated from a cave.</title>
        <authorList>
            <person name="Schumann P."/>
            <person name="Kim I.S."/>
        </authorList>
    </citation>
    <scope>NUCLEOTIDE SEQUENCE [LARGE SCALE GENOMIC DNA]</scope>
    <source>
        <strain evidence="7 8">C5-26</strain>
    </source>
</reference>
<evidence type="ECO:0000256" key="2">
    <source>
        <dbReference type="ARBA" id="ARBA00022670"/>
    </source>
</evidence>
<dbReference type="Pfam" id="PF00877">
    <property type="entry name" value="NLPC_P60"/>
    <property type="match status" value="1"/>
</dbReference>
<organism evidence="7 8">
    <name type="scientific">Leekyejoonella antrihumi</name>
    <dbReference type="NCBI Taxonomy" id="1660198"/>
    <lineage>
        <taxon>Bacteria</taxon>
        <taxon>Bacillati</taxon>
        <taxon>Actinomycetota</taxon>
        <taxon>Actinomycetes</taxon>
        <taxon>Micrococcales</taxon>
        <taxon>Dermacoccaceae</taxon>
        <taxon>Leekyejoonella</taxon>
    </lineage>
</organism>
<dbReference type="EMBL" id="VCQV01000048">
    <property type="protein sequence ID" value="TWP33136.1"/>
    <property type="molecule type" value="Genomic_DNA"/>
</dbReference>
<protein>
    <recommendedName>
        <fullName evidence="6">NlpC/P60 domain-containing protein</fullName>
    </recommendedName>
</protein>
<dbReference type="Pfam" id="PF01551">
    <property type="entry name" value="Peptidase_M23"/>
    <property type="match status" value="1"/>
</dbReference>
<dbReference type="InterPro" id="IPR038765">
    <property type="entry name" value="Papain-like_cys_pep_sf"/>
</dbReference>
<dbReference type="SUPFAM" id="SSF54001">
    <property type="entry name" value="Cysteine proteinases"/>
    <property type="match status" value="1"/>
</dbReference>
<comment type="caution">
    <text evidence="7">The sequence shown here is derived from an EMBL/GenBank/DDBJ whole genome shotgun (WGS) entry which is preliminary data.</text>
</comment>
<reference evidence="7 8" key="1">
    <citation type="submission" date="2019-05" db="EMBL/GenBank/DDBJ databases">
        <authorList>
            <person name="Lee S.D."/>
        </authorList>
    </citation>
    <scope>NUCLEOTIDE SEQUENCE [LARGE SCALE GENOMIC DNA]</scope>
    <source>
        <strain evidence="7 8">C5-26</strain>
    </source>
</reference>